<accession>A0ABD5E0I4</accession>
<reference evidence="2" key="1">
    <citation type="submission" date="2023-07" db="EMBL/GenBank/DDBJ databases">
        <title>30 novel species of actinomycetes from the DSMZ collection.</title>
        <authorList>
            <person name="Nouioui I."/>
        </authorList>
    </citation>
    <scope>NUCLEOTIDE SEQUENCE [LARGE SCALE GENOMIC DNA]</scope>
    <source>
        <strain evidence="2">DSM 41982</strain>
    </source>
</reference>
<comment type="caution">
    <text evidence="1">The sequence shown here is derived from an EMBL/GenBank/DDBJ whole genome shotgun (WGS) entry which is preliminary data.</text>
</comment>
<evidence type="ECO:0000313" key="1">
    <source>
        <dbReference type="EMBL" id="MDT0414955.1"/>
    </source>
</evidence>
<sequence>MTVRDRTDERRARAARACLRLRQATRAVLADPRTAPAAAVLLAGPMAEADAALREAGLAGNEAELCALLGVRA</sequence>
<dbReference type="Proteomes" id="UP001183607">
    <property type="component" value="Unassembled WGS sequence"/>
</dbReference>
<organism evidence="1 2">
    <name type="scientific">Streptomyces evansiae</name>
    <dbReference type="NCBI Taxonomy" id="3075535"/>
    <lineage>
        <taxon>Bacteria</taxon>
        <taxon>Bacillati</taxon>
        <taxon>Actinomycetota</taxon>
        <taxon>Actinomycetes</taxon>
        <taxon>Kitasatosporales</taxon>
        <taxon>Streptomycetaceae</taxon>
        <taxon>Streptomyces</taxon>
    </lineage>
</organism>
<gene>
    <name evidence="1" type="ORF">RM574_05575</name>
</gene>
<dbReference type="EMBL" id="JAVRER010000006">
    <property type="protein sequence ID" value="MDT0414955.1"/>
    <property type="molecule type" value="Genomic_DNA"/>
</dbReference>
<protein>
    <submittedName>
        <fullName evidence="1">Uncharacterized protein</fullName>
    </submittedName>
</protein>
<proteinExistence type="predicted"/>
<evidence type="ECO:0000313" key="2">
    <source>
        <dbReference type="Proteomes" id="UP001183607"/>
    </source>
</evidence>
<name>A0ABD5E0I4_9ACTN</name>
<dbReference type="RefSeq" id="WP_202429710.1">
    <property type="nucleotide sequence ID" value="NZ_JAVRER010000006.1"/>
</dbReference>
<dbReference type="AlphaFoldDB" id="A0ABD5E0I4"/>